<accession>A0A4Z2F1Y1</accession>
<evidence type="ECO:0000313" key="3">
    <source>
        <dbReference type="Proteomes" id="UP000314294"/>
    </source>
</evidence>
<protein>
    <submittedName>
        <fullName evidence="2">Uncharacterized protein</fullName>
    </submittedName>
</protein>
<dbReference type="Proteomes" id="UP000314294">
    <property type="component" value="Unassembled WGS sequence"/>
</dbReference>
<dbReference type="AlphaFoldDB" id="A0A4Z2F1Y1"/>
<organism evidence="2 3">
    <name type="scientific">Liparis tanakae</name>
    <name type="common">Tanaka's snailfish</name>
    <dbReference type="NCBI Taxonomy" id="230148"/>
    <lineage>
        <taxon>Eukaryota</taxon>
        <taxon>Metazoa</taxon>
        <taxon>Chordata</taxon>
        <taxon>Craniata</taxon>
        <taxon>Vertebrata</taxon>
        <taxon>Euteleostomi</taxon>
        <taxon>Actinopterygii</taxon>
        <taxon>Neopterygii</taxon>
        <taxon>Teleostei</taxon>
        <taxon>Neoteleostei</taxon>
        <taxon>Acanthomorphata</taxon>
        <taxon>Eupercaria</taxon>
        <taxon>Perciformes</taxon>
        <taxon>Cottioidei</taxon>
        <taxon>Cottales</taxon>
        <taxon>Liparidae</taxon>
        <taxon>Liparis</taxon>
    </lineage>
</organism>
<evidence type="ECO:0000313" key="2">
    <source>
        <dbReference type="EMBL" id="TNN34684.1"/>
    </source>
</evidence>
<sequence length="94" mass="10003">MATRWSSSGSGYHSDWTTSGMMTPTSAHAYDSASGSRGSGLNARGPCRPVEAGRTTTTNSSGWRHTLLTCGFIPEGEQKNRRAGGLKERNQLGL</sequence>
<feature type="compositionally biased region" description="Polar residues" evidence="1">
    <location>
        <begin position="1"/>
        <end position="26"/>
    </location>
</feature>
<dbReference type="EMBL" id="SRLO01001912">
    <property type="protein sequence ID" value="TNN34684.1"/>
    <property type="molecule type" value="Genomic_DNA"/>
</dbReference>
<proteinExistence type="predicted"/>
<feature type="region of interest" description="Disordered" evidence="1">
    <location>
        <begin position="74"/>
        <end position="94"/>
    </location>
</feature>
<gene>
    <name evidence="2" type="ORF">EYF80_055145</name>
</gene>
<feature type="compositionally biased region" description="Basic and acidic residues" evidence="1">
    <location>
        <begin position="76"/>
        <end position="94"/>
    </location>
</feature>
<reference evidence="2 3" key="1">
    <citation type="submission" date="2019-03" db="EMBL/GenBank/DDBJ databases">
        <title>First draft genome of Liparis tanakae, snailfish: a comprehensive survey of snailfish specific genes.</title>
        <authorList>
            <person name="Kim W."/>
            <person name="Song I."/>
            <person name="Jeong J.-H."/>
            <person name="Kim D."/>
            <person name="Kim S."/>
            <person name="Ryu S."/>
            <person name="Song J.Y."/>
            <person name="Lee S.K."/>
        </authorList>
    </citation>
    <scope>NUCLEOTIDE SEQUENCE [LARGE SCALE GENOMIC DNA]</scope>
    <source>
        <tissue evidence="2">Muscle</tissue>
    </source>
</reference>
<comment type="caution">
    <text evidence="2">The sequence shown here is derived from an EMBL/GenBank/DDBJ whole genome shotgun (WGS) entry which is preliminary data.</text>
</comment>
<name>A0A4Z2F1Y1_9TELE</name>
<evidence type="ECO:0000256" key="1">
    <source>
        <dbReference type="SAM" id="MobiDB-lite"/>
    </source>
</evidence>
<keyword evidence="3" id="KW-1185">Reference proteome</keyword>
<feature type="region of interest" description="Disordered" evidence="1">
    <location>
        <begin position="1"/>
        <end position="62"/>
    </location>
</feature>